<dbReference type="Proteomes" id="UP000270272">
    <property type="component" value="Chromosome"/>
</dbReference>
<dbReference type="AlphaFoldDB" id="A0A447UKW4"/>
<sequence length="239" mass="26464">MIAIMLRISILLTSMFSFVVNASISIQCSYPDSIAALKVHELITSLETNPNEIRNFCIQRNDDGRYVELRLIDISSGISFGKHAYPACDMNTETFTPWNPSLAEITQMYDWDTVLMSLVVRAFTYDAEDNTELKHIGQTILESRQTSTVAIISPQNQNLKETWWELTSIGTVEGDGDGLISIEKIEGDDLEWYLNDQPIVSAGGKNTTEGGGGELKYGYISKPGVDGASSTYKLTLDCP</sequence>
<accession>A0A447UKW4</accession>
<dbReference type="EMBL" id="LR134204">
    <property type="protein sequence ID" value="VEB89007.1"/>
    <property type="molecule type" value="Genomic_DNA"/>
</dbReference>
<name>A0A447UKW4_CITKO</name>
<evidence type="ECO:0000313" key="2">
    <source>
        <dbReference type="Proteomes" id="UP000270272"/>
    </source>
</evidence>
<gene>
    <name evidence="1" type="ORF">NCTC11075_02037</name>
</gene>
<proteinExistence type="predicted"/>
<organism evidence="1 2">
    <name type="scientific">Citrobacter koseri</name>
    <name type="common">Citrobacter diversus</name>
    <dbReference type="NCBI Taxonomy" id="545"/>
    <lineage>
        <taxon>Bacteria</taxon>
        <taxon>Pseudomonadati</taxon>
        <taxon>Pseudomonadota</taxon>
        <taxon>Gammaproteobacteria</taxon>
        <taxon>Enterobacterales</taxon>
        <taxon>Enterobacteriaceae</taxon>
        <taxon>Citrobacter</taxon>
    </lineage>
</organism>
<protein>
    <submittedName>
        <fullName evidence="1">Uncharacterized protein</fullName>
    </submittedName>
</protein>
<reference evidence="1 2" key="1">
    <citation type="submission" date="2018-12" db="EMBL/GenBank/DDBJ databases">
        <authorList>
            <consortium name="Pathogen Informatics"/>
        </authorList>
    </citation>
    <scope>NUCLEOTIDE SEQUENCE [LARGE SCALE GENOMIC DNA]</scope>
    <source>
        <strain evidence="1 2">NCTC11075</strain>
    </source>
</reference>
<evidence type="ECO:0000313" key="1">
    <source>
        <dbReference type="EMBL" id="VEB89007.1"/>
    </source>
</evidence>